<accession>A0A9D1S4E6</accession>
<organism evidence="1 2">
    <name type="scientific">Candidatus Fimadaptatus faecigallinarum</name>
    <dbReference type="NCBI Taxonomy" id="2840814"/>
    <lineage>
        <taxon>Bacteria</taxon>
        <taxon>Bacillati</taxon>
        <taxon>Bacillota</taxon>
        <taxon>Clostridia</taxon>
        <taxon>Eubacteriales</taxon>
        <taxon>Candidatus Fimadaptatus</taxon>
    </lineage>
</organism>
<proteinExistence type="predicted"/>
<comment type="caution">
    <text evidence="1">The sequence shown here is derived from an EMBL/GenBank/DDBJ whole genome shotgun (WGS) entry which is preliminary data.</text>
</comment>
<evidence type="ECO:0000313" key="2">
    <source>
        <dbReference type="Proteomes" id="UP000824123"/>
    </source>
</evidence>
<dbReference type="EMBL" id="DVNK01000039">
    <property type="protein sequence ID" value="HIU46879.1"/>
    <property type="molecule type" value="Genomic_DNA"/>
</dbReference>
<reference evidence="1" key="1">
    <citation type="submission" date="2020-10" db="EMBL/GenBank/DDBJ databases">
        <authorList>
            <person name="Gilroy R."/>
        </authorList>
    </citation>
    <scope>NUCLEOTIDE SEQUENCE</scope>
    <source>
        <strain evidence="1">ChiSxjej2B14-8506</strain>
    </source>
</reference>
<dbReference type="Proteomes" id="UP000824123">
    <property type="component" value="Unassembled WGS sequence"/>
</dbReference>
<evidence type="ECO:0000313" key="1">
    <source>
        <dbReference type="EMBL" id="HIU46879.1"/>
    </source>
</evidence>
<reference evidence="1" key="2">
    <citation type="journal article" date="2021" name="PeerJ">
        <title>Extensive microbial diversity within the chicken gut microbiome revealed by metagenomics and culture.</title>
        <authorList>
            <person name="Gilroy R."/>
            <person name="Ravi A."/>
            <person name="Getino M."/>
            <person name="Pursley I."/>
            <person name="Horton D.L."/>
            <person name="Alikhan N.F."/>
            <person name="Baker D."/>
            <person name="Gharbi K."/>
            <person name="Hall N."/>
            <person name="Watson M."/>
            <person name="Adriaenssens E.M."/>
            <person name="Foster-Nyarko E."/>
            <person name="Jarju S."/>
            <person name="Secka A."/>
            <person name="Antonio M."/>
            <person name="Oren A."/>
            <person name="Chaudhuri R.R."/>
            <person name="La Ragione R."/>
            <person name="Hildebrand F."/>
            <person name="Pallen M.J."/>
        </authorList>
    </citation>
    <scope>NUCLEOTIDE SEQUENCE</scope>
    <source>
        <strain evidence="1">ChiSxjej2B14-8506</strain>
    </source>
</reference>
<gene>
    <name evidence="1" type="ORF">IAC59_06435</name>
</gene>
<sequence length="65" mass="7201">MMTGLPLDEALREAESAGLTLTVRFTQAPRRARDDAQPADLVARVLRRDGDVLICARFSEPRPHA</sequence>
<dbReference type="AlphaFoldDB" id="A0A9D1S4E6"/>
<protein>
    <submittedName>
        <fullName evidence="1">Uncharacterized protein</fullName>
    </submittedName>
</protein>
<name>A0A9D1S4E6_9FIRM</name>